<feature type="region of interest" description="Disordered" evidence="1">
    <location>
        <begin position="69"/>
        <end position="93"/>
    </location>
</feature>
<sequence>MEDAEQSMAYPRNDRICLDLGKRGSSKVEFSEDEETLIIRMYKLVGKSHILPRLAPTYTESLLDRNKDGGNRFQSVKNEGKSKKQSIKRVKDAGERLRGKGKCLPFELWRLRTVTRALDDLWRLRTVTRALDDGDERNVLEGKVLAPYNACPKVADRLNLSPSRRGLRVEAKGGAEEKTASPGTQAQGSNLT</sequence>
<feature type="region of interest" description="Disordered" evidence="1">
    <location>
        <begin position="165"/>
        <end position="192"/>
    </location>
</feature>
<dbReference type="Proteomes" id="UP001374535">
    <property type="component" value="Chromosome 4"/>
</dbReference>
<dbReference type="EMBL" id="CP144697">
    <property type="protein sequence ID" value="WVZ15541.1"/>
    <property type="molecule type" value="Genomic_DNA"/>
</dbReference>
<feature type="compositionally biased region" description="Basic and acidic residues" evidence="1">
    <location>
        <begin position="167"/>
        <end position="179"/>
    </location>
</feature>
<gene>
    <name evidence="2" type="ORF">V8G54_013107</name>
</gene>
<accession>A0AAQ3S4J0</accession>
<organism evidence="2 3">
    <name type="scientific">Vigna mungo</name>
    <name type="common">Black gram</name>
    <name type="synonym">Phaseolus mungo</name>
    <dbReference type="NCBI Taxonomy" id="3915"/>
    <lineage>
        <taxon>Eukaryota</taxon>
        <taxon>Viridiplantae</taxon>
        <taxon>Streptophyta</taxon>
        <taxon>Embryophyta</taxon>
        <taxon>Tracheophyta</taxon>
        <taxon>Spermatophyta</taxon>
        <taxon>Magnoliopsida</taxon>
        <taxon>eudicotyledons</taxon>
        <taxon>Gunneridae</taxon>
        <taxon>Pentapetalae</taxon>
        <taxon>rosids</taxon>
        <taxon>fabids</taxon>
        <taxon>Fabales</taxon>
        <taxon>Fabaceae</taxon>
        <taxon>Papilionoideae</taxon>
        <taxon>50 kb inversion clade</taxon>
        <taxon>NPAAA clade</taxon>
        <taxon>indigoferoid/millettioid clade</taxon>
        <taxon>Phaseoleae</taxon>
        <taxon>Vigna</taxon>
    </lineage>
</organism>
<feature type="compositionally biased region" description="Polar residues" evidence="1">
    <location>
        <begin position="181"/>
        <end position="192"/>
    </location>
</feature>
<keyword evidence="3" id="KW-1185">Reference proteome</keyword>
<evidence type="ECO:0000256" key="1">
    <source>
        <dbReference type="SAM" id="MobiDB-lite"/>
    </source>
</evidence>
<dbReference type="AlphaFoldDB" id="A0AAQ3S4J0"/>
<proteinExistence type="predicted"/>
<protein>
    <submittedName>
        <fullName evidence="2">Uncharacterized protein</fullName>
    </submittedName>
</protein>
<reference evidence="2 3" key="1">
    <citation type="journal article" date="2023" name="Life. Sci Alliance">
        <title>Evolutionary insights into 3D genome organization and epigenetic landscape of Vigna mungo.</title>
        <authorList>
            <person name="Junaid A."/>
            <person name="Singh B."/>
            <person name="Bhatia S."/>
        </authorList>
    </citation>
    <scope>NUCLEOTIDE SEQUENCE [LARGE SCALE GENOMIC DNA]</scope>
    <source>
        <strain evidence="2">Urdbean</strain>
    </source>
</reference>
<evidence type="ECO:0000313" key="2">
    <source>
        <dbReference type="EMBL" id="WVZ15541.1"/>
    </source>
</evidence>
<name>A0AAQ3S4J0_VIGMU</name>
<evidence type="ECO:0000313" key="3">
    <source>
        <dbReference type="Proteomes" id="UP001374535"/>
    </source>
</evidence>